<sequence length="303" mass="32676">MARWVVIGGTGTIGGALCRHLVSAGQQVLSVSRAPRGPEGCEHFSFALLPENDLSELFRAGDQVVYAAGLAGRGDCERNPQLARWLNSDCPVALLRAADSAGAESFVYLSSVKALRPPAGVLANEDSGIPAADVYGRSKWLGERQLLAEPVRCRLNLIRPASVYGGDSAAARAQRWRGLLRTWARLAPLPASGCRSFVSLSDLLAAIALVAEAADCNREIFIAAEPRFYDLAAIASAASGARTRACSWLTRLLLAPVRPLRRLPIAHKLLELEQSELYSAARLRSTLPWRAEGRYSEFLRGVS</sequence>
<gene>
    <name evidence="2" type="ORF">FHS09_001218</name>
</gene>
<name>A0A7W4Z842_9GAMM</name>
<evidence type="ECO:0000313" key="2">
    <source>
        <dbReference type="EMBL" id="MBB3060403.1"/>
    </source>
</evidence>
<evidence type="ECO:0000259" key="1">
    <source>
        <dbReference type="Pfam" id="PF01370"/>
    </source>
</evidence>
<accession>A0A7W4Z842</accession>
<dbReference type="PANTHER" id="PTHR43245:SF58">
    <property type="entry name" value="BLL5923 PROTEIN"/>
    <property type="match status" value="1"/>
</dbReference>
<dbReference type="InterPro" id="IPR050177">
    <property type="entry name" value="Lipid_A_modif_metabolic_enz"/>
</dbReference>
<evidence type="ECO:0000313" key="3">
    <source>
        <dbReference type="Proteomes" id="UP000535937"/>
    </source>
</evidence>
<feature type="domain" description="NAD-dependent epimerase/dehydratase" evidence="1">
    <location>
        <begin position="5"/>
        <end position="214"/>
    </location>
</feature>
<proteinExistence type="predicted"/>
<dbReference type="Proteomes" id="UP000535937">
    <property type="component" value="Unassembled WGS sequence"/>
</dbReference>
<dbReference type="InterPro" id="IPR001509">
    <property type="entry name" value="Epimerase_deHydtase"/>
</dbReference>
<dbReference type="Gene3D" id="3.40.50.720">
    <property type="entry name" value="NAD(P)-binding Rossmann-like Domain"/>
    <property type="match status" value="1"/>
</dbReference>
<dbReference type="SUPFAM" id="SSF51735">
    <property type="entry name" value="NAD(P)-binding Rossmann-fold domains"/>
    <property type="match status" value="1"/>
</dbReference>
<protein>
    <submittedName>
        <fullName evidence="2">Nucleoside-diphosphate-sugar epimerase</fullName>
    </submittedName>
</protein>
<keyword evidence="3" id="KW-1185">Reference proteome</keyword>
<dbReference type="RefSeq" id="WP_183457748.1">
    <property type="nucleotide sequence ID" value="NZ_JACHWZ010000004.1"/>
</dbReference>
<dbReference type="PANTHER" id="PTHR43245">
    <property type="entry name" value="BIFUNCTIONAL POLYMYXIN RESISTANCE PROTEIN ARNA"/>
    <property type="match status" value="1"/>
</dbReference>
<reference evidence="2 3" key="1">
    <citation type="submission" date="2020-08" db="EMBL/GenBank/DDBJ databases">
        <title>Genomic Encyclopedia of Type Strains, Phase III (KMG-III): the genomes of soil and plant-associated and newly described type strains.</title>
        <authorList>
            <person name="Whitman W."/>
        </authorList>
    </citation>
    <scope>NUCLEOTIDE SEQUENCE [LARGE SCALE GENOMIC DNA]</scope>
    <source>
        <strain evidence="2 3">CECT 8799</strain>
    </source>
</reference>
<comment type="caution">
    <text evidence="2">The sequence shown here is derived from an EMBL/GenBank/DDBJ whole genome shotgun (WGS) entry which is preliminary data.</text>
</comment>
<dbReference type="Pfam" id="PF01370">
    <property type="entry name" value="Epimerase"/>
    <property type="match status" value="1"/>
</dbReference>
<dbReference type="AlphaFoldDB" id="A0A7W4Z842"/>
<dbReference type="InterPro" id="IPR036291">
    <property type="entry name" value="NAD(P)-bd_dom_sf"/>
</dbReference>
<organism evidence="2 3">
    <name type="scientific">Microbulbifer rhizosphaerae</name>
    <dbReference type="NCBI Taxonomy" id="1562603"/>
    <lineage>
        <taxon>Bacteria</taxon>
        <taxon>Pseudomonadati</taxon>
        <taxon>Pseudomonadota</taxon>
        <taxon>Gammaproteobacteria</taxon>
        <taxon>Cellvibrionales</taxon>
        <taxon>Microbulbiferaceae</taxon>
        <taxon>Microbulbifer</taxon>
    </lineage>
</organism>
<dbReference type="EMBL" id="JACHWZ010000004">
    <property type="protein sequence ID" value="MBB3060403.1"/>
    <property type="molecule type" value="Genomic_DNA"/>
</dbReference>